<dbReference type="EMBL" id="DS547116">
    <property type="protein sequence ID" value="EDR04749.1"/>
    <property type="molecule type" value="Genomic_DNA"/>
</dbReference>
<evidence type="ECO:0000313" key="4">
    <source>
        <dbReference type="Proteomes" id="UP000001194"/>
    </source>
</evidence>
<dbReference type="KEGG" id="lbc:LACBIDRAFT_330357"/>
<evidence type="ECO:0000259" key="2">
    <source>
        <dbReference type="Pfam" id="PF17667"/>
    </source>
</evidence>
<feature type="domain" description="Fungal-type protein kinase" evidence="2">
    <location>
        <begin position="298"/>
        <end position="466"/>
    </location>
</feature>
<sequence>MDTSPKLDVILARKQVVIDSQGDQESAPEKPPLDPSDWHPTFTEGCERVKNKLRVVRVIHHKELSPLRIGEHLLRSWRGCFEYHYALWKGGIEHGDISPRFLKVGVLNDFDLTNIPGEDSRGGRRTGTIAFMALQLIDRFRENPRRFYRHDVESLIWVLIWICLDYREHGDAPQGMKEEDVQKTISFLQSWKTGDTEQAFHVRTAFFLRLKTVVPRNASKELWNLANKLGTWGDASQIGGEDRYCRHGEIVEQILPDSEVTQLHPGFKRVDRYTPKIDAFNQILSVLDNLDAQSNGCRFQKPTEVTQIFHHNDPKAMKAQRNCMDTRRKPDHLDIPMLTESKRAKSTLRVVRAIHHKELSSLRNGNHLLSGWRDCFECHYALWKEGIQHGDISLCNLLWDPSLKVGVLNDFDLTSISGEDSYGGRRTRTITSIALQLIKPLQIVKSPRRLYRHDLESLIWILIWICLYFNGPDGIHQGMEKDDVREHISLLQEWKTGDARRAFQVRWAFLTLLHSRVPCKAYKELWQLAEKLGIWVSKRALNKTVQGHDCTEEVDVVRILKNDALFWLYSDSESACKYTTFLSCSSRMHLIYCGFASVETVNGQHMNHFIVQGGNLADGRRDRYRCVWKIQNTPNTKPSEMVSVASSGSERHKTEFSGLLKTGKVM</sequence>
<accession>B0DL20</accession>
<dbReference type="GeneID" id="6080160"/>
<gene>
    <name evidence="3" type="ORF">LACBIDRAFT_330357</name>
</gene>
<dbReference type="InParanoid" id="B0DL20"/>
<proteinExistence type="predicted"/>
<dbReference type="SUPFAM" id="SSF56112">
    <property type="entry name" value="Protein kinase-like (PK-like)"/>
    <property type="match status" value="2"/>
</dbReference>
<feature type="region of interest" description="Disordered" evidence="1">
    <location>
        <begin position="19"/>
        <end position="40"/>
    </location>
</feature>
<keyword evidence="4" id="KW-1185">Reference proteome</keyword>
<dbReference type="AlphaFoldDB" id="B0DL20"/>
<evidence type="ECO:0000313" key="3">
    <source>
        <dbReference type="EMBL" id="EDR04749.1"/>
    </source>
</evidence>
<reference evidence="3 4" key="1">
    <citation type="journal article" date="2008" name="Nature">
        <title>The genome of Laccaria bicolor provides insights into mycorrhizal symbiosis.</title>
        <authorList>
            <person name="Martin F."/>
            <person name="Aerts A."/>
            <person name="Ahren D."/>
            <person name="Brun A."/>
            <person name="Danchin E.G.J."/>
            <person name="Duchaussoy F."/>
            <person name="Gibon J."/>
            <person name="Kohler A."/>
            <person name="Lindquist E."/>
            <person name="Pereda V."/>
            <person name="Salamov A."/>
            <person name="Shapiro H.J."/>
            <person name="Wuyts J."/>
            <person name="Blaudez D."/>
            <person name="Buee M."/>
            <person name="Brokstein P."/>
            <person name="Canbaeck B."/>
            <person name="Cohen D."/>
            <person name="Courty P.E."/>
            <person name="Coutinho P.M."/>
            <person name="Delaruelle C."/>
            <person name="Detter J.C."/>
            <person name="Deveau A."/>
            <person name="DiFazio S."/>
            <person name="Duplessis S."/>
            <person name="Fraissinet-Tachet L."/>
            <person name="Lucic E."/>
            <person name="Frey-Klett P."/>
            <person name="Fourrey C."/>
            <person name="Feussner I."/>
            <person name="Gay G."/>
            <person name="Grimwood J."/>
            <person name="Hoegger P.J."/>
            <person name="Jain P."/>
            <person name="Kilaru S."/>
            <person name="Labbe J."/>
            <person name="Lin Y.C."/>
            <person name="Legue V."/>
            <person name="Le Tacon F."/>
            <person name="Marmeisse R."/>
            <person name="Melayah D."/>
            <person name="Montanini B."/>
            <person name="Muratet M."/>
            <person name="Nehls U."/>
            <person name="Niculita-Hirzel H."/>
            <person name="Oudot-Le Secq M.P."/>
            <person name="Peter M."/>
            <person name="Quesneville H."/>
            <person name="Rajashekar B."/>
            <person name="Reich M."/>
            <person name="Rouhier N."/>
            <person name="Schmutz J."/>
            <person name="Yin T."/>
            <person name="Chalot M."/>
            <person name="Henrissat B."/>
            <person name="Kuees U."/>
            <person name="Lucas S."/>
            <person name="Van de Peer Y."/>
            <person name="Podila G.K."/>
            <person name="Polle A."/>
            <person name="Pukkila P.J."/>
            <person name="Richardson P.M."/>
            <person name="Rouze P."/>
            <person name="Sanders I.R."/>
            <person name="Stajich J.E."/>
            <person name="Tunlid A."/>
            <person name="Tuskan G."/>
            <person name="Grigoriev I.V."/>
        </authorList>
    </citation>
    <scope>NUCLEOTIDE SEQUENCE [LARGE SCALE GENOMIC DNA]</scope>
    <source>
        <strain evidence="4">S238N-H82 / ATCC MYA-4686</strain>
    </source>
</reference>
<dbReference type="OrthoDB" id="5569250at2759"/>
<dbReference type="HOGENOM" id="CLU_412227_0_0_1"/>
<dbReference type="InterPro" id="IPR011009">
    <property type="entry name" value="Kinase-like_dom_sf"/>
</dbReference>
<dbReference type="Proteomes" id="UP000001194">
    <property type="component" value="Unassembled WGS sequence"/>
</dbReference>
<protein>
    <submittedName>
        <fullName evidence="3">Predicted protein</fullName>
    </submittedName>
</protein>
<organism evidence="4">
    <name type="scientific">Laccaria bicolor (strain S238N-H82 / ATCC MYA-4686)</name>
    <name type="common">Bicoloured deceiver</name>
    <name type="synonym">Laccaria laccata var. bicolor</name>
    <dbReference type="NCBI Taxonomy" id="486041"/>
    <lineage>
        <taxon>Eukaryota</taxon>
        <taxon>Fungi</taxon>
        <taxon>Dikarya</taxon>
        <taxon>Basidiomycota</taxon>
        <taxon>Agaricomycotina</taxon>
        <taxon>Agaricomycetes</taxon>
        <taxon>Agaricomycetidae</taxon>
        <taxon>Agaricales</taxon>
        <taxon>Agaricineae</taxon>
        <taxon>Hydnangiaceae</taxon>
        <taxon>Laccaria</taxon>
    </lineage>
</organism>
<dbReference type="InterPro" id="IPR040976">
    <property type="entry name" value="Pkinase_fungal"/>
</dbReference>
<dbReference type="PANTHER" id="PTHR38248:SF2">
    <property type="entry name" value="FUNK1 11"/>
    <property type="match status" value="1"/>
</dbReference>
<dbReference type="RefSeq" id="XP_001884573.1">
    <property type="nucleotide sequence ID" value="XM_001884538.1"/>
</dbReference>
<dbReference type="Pfam" id="PF17667">
    <property type="entry name" value="Pkinase_fungal"/>
    <property type="match status" value="2"/>
</dbReference>
<dbReference type="PANTHER" id="PTHR38248">
    <property type="entry name" value="FUNK1 6"/>
    <property type="match status" value="1"/>
</dbReference>
<feature type="domain" description="Fungal-type protein kinase" evidence="2">
    <location>
        <begin position="64"/>
        <end position="163"/>
    </location>
</feature>
<name>B0DL20_LACBS</name>
<evidence type="ECO:0000256" key="1">
    <source>
        <dbReference type="SAM" id="MobiDB-lite"/>
    </source>
</evidence>